<dbReference type="STRING" id="373672.SAMN05421785_105195"/>
<dbReference type="PANTHER" id="PTHR45737">
    <property type="entry name" value="VON WILLEBRAND FACTOR A DOMAIN-CONTAINING PROTEIN 5A"/>
    <property type="match status" value="1"/>
</dbReference>
<dbReference type="OrthoDB" id="266279at2"/>
<dbReference type="EMBL" id="FTOV01000005">
    <property type="protein sequence ID" value="SIT03044.1"/>
    <property type="molecule type" value="Genomic_DNA"/>
</dbReference>
<feature type="domain" description="VIT" evidence="1">
    <location>
        <begin position="28"/>
        <end position="157"/>
    </location>
</feature>
<evidence type="ECO:0000259" key="1">
    <source>
        <dbReference type="PROSITE" id="PS51468"/>
    </source>
</evidence>
<proteinExistence type="predicted"/>
<evidence type="ECO:0000313" key="2">
    <source>
        <dbReference type="EMBL" id="SIT03044.1"/>
    </source>
</evidence>
<sequence>MILPMKNLYIKILLFLPVFYLAQIPTIETGNGKGGYEKSNQVVLQKLNIETKITGRISTNIVTMVFKNNSDRLREGRVTFPLPEGVNASGYALDINGKLRNAVPVEKEKAKEVYETIKKRNIDPGILEKVEGNSFRTTVYPIAANGGERTVQITYHYELKKAGNSYQYFLPLNYSSEIPEFNVKTTVFQSLNSPRLEEKPDGSFHFVKNGNIWVAETHKTQYKPGNNLKINFPQDHENQSVLIQKASGNSSYFLANIAVSSNERAKRLPNKLAIVWDNSLSGKKRDHSKELALLEEYFKTNKNLNVKIYFINNTFEEGQTFRINDGNWNQLKAYLLKTTYDGGTDFGKLESLREDEIFFFTDGLSSFGELKMIWTKPVYTISSSNAANFNQLKFISSKTGGEFLNLNENDPKKVVRSLLFQPLKFLGIENNAQLSEVYPSLTQTISEDFVLTGILKENQTTVKAKFGYGNEVTETKVINLNINEHAVKDWEISKFWAQKKLNELEIFEKENKEEIKNISKQFSLVSNNMSLMVLENVEDYVRYDIAPPVELKARFDEMVKNNRAAKDERVKDLMDDAERMTQNLKDWWKTEYKKKKELKRYPEPDYDELIDSDSRTQRIEEVVVTGVTNQEGVKESVYAPPPTANVPPKVDAPPVQVDRLEVPVSNRRSNDIQEVVITGALGVKKRQDAMVSSSTVITSEPVRNQQINVRGTASIASNNSVQSLEGRVSGMSVNSGWTAKADSMKTQGISEVMNSGRVNLIEVESNADYMKFFNSAKNPEKIYEVYLKNRAQYENLPQYYFDVAQLLFKNNDKKYGLKVLSSIADLDIENEELYKLLAYKLKQSEVYDKELFVSQKVLEWRPFDPQSYRDYALALEDNGKYHQALENLYKVLTQSYTRELADRDDGIEEIVIMEINELISKYGSRLDLKNINPKIIADLPVNIRVVINWNKDDTDIDLWVTDPNNERCYYSHPETEIGGRLSNDFTRGFGPEQFLLKKAIKGKYKIQTNFFGERQVGIAGPTAIMAEVYINYATGKQERKTVVFQNQKENVRGNDDGILIGEFEF</sequence>
<dbReference type="SUPFAM" id="SSF48452">
    <property type="entry name" value="TPR-like"/>
    <property type="match status" value="1"/>
</dbReference>
<name>A0A1N7NXK8_9FLAO</name>
<dbReference type="Pfam" id="PF09906">
    <property type="entry name" value="DUF2135"/>
    <property type="match status" value="1"/>
</dbReference>
<dbReference type="AlphaFoldDB" id="A0A1N7NXK8"/>
<organism evidence="2 3">
    <name type="scientific">Chryseobacterium gambrini</name>
    <dbReference type="NCBI Taxonomy" id="373672"/>
    <lineage>
        <taxon>Bacteria</taxon>
        <taxon>Pseudomonadati</taxon>
        <taxon>Bacteroidota</taxon>
        <taxon>Flavobacteriia</taxon>
        <taxon>Flavobacteriales</taxon>
        <taxon>Weeksellaceae</taxon>
        <taxon>Chryseobacterium group</taxon>
        <taxon>Chryseobacterium</taxon>
    </lineage>
</organism>
<evidence type="ECO:0000313" key="3">
    <source>
        <dbReference type="Proteomes" id="UP000185781"/>
    </source>
</evidence>
<dbReference type="PROSITE" id="PS51468">
    <property type="entry name" value="VIT"/>
    <property type="match status" value="1"/>
</dbReference>
<dbReference type="InterPro" id="IPR019220">
    <property type="entry name" value="DUF2135"/>
</dbReference>
<dbReference type="Proteomes" id="UP000185781">
    <property type="component" value="Unassembled WGS sequence"/>
</dbReference>
<accession>A0A1N7NXK8</accession>
<reference evidence="2 3" key="1">
    <citation type="submission" date="2017-01" db="EMBL/GenBank/DDBJ databases">
        <authorList>
            <person name="Mah S.A."/>
            <person name="Swanson W.J."/>
            <person name="Moy G.W."/>
            <person name="Vacquier V.D."/>
        </authorList>
    </citation>
    <scope>NUCLEOTIDE SEQUENCE [LARGE SCALE GENOMIC DNA]</scope>
    <source>
        <strain evidence="2 3">DSM 18014</strain>
    </source>
</reference>
<dbReference type="Pfam" id="PF08487">
    <property type="entry name" value="VIT"/>
    <property type="match status" value="1"/>
</dbReference>
<dbReference type="PANTHER" id="PTHR45737:SF6">
    <property type="entry name" value="VON WILLEBRAND FACTOR A DOMAIN-CONTAINING PROTEIN 5A"/>
    <property type="match status" value="1"/>
</dbReference>
<dbReference type="SMART" id="SM00609">
    <property type="entry name" value="VIT"/>
    <property type="match status" value="1"/>
</dbReference>
<dbReference type="InterPro" id="IPR011990">
    <property type="entry name" value="TPR-like_helical_dom_sf"/>
</dbReference>
<dbReference type="InterPro" id="IPR013694">
    <property type="entry name" value="VIT"/>
</dbReference>
<protein>
    <recommendedName>
        <fullName evidence="1">VIT domain-containing protein</fullName>
    </recommendedName>
</protein>
<gene>
    <name evidence="2" type="ORF">SAMN05421785_105195</name>
</gene>
<dbReference type="Gene3D" id="1.25.40.10">
    <property type="entry name" value="Tetratricopeptide repeat domain"/>
    <property type="match status" value="1"/>
</dbReference>